<name>A0ABT8QR43_9FIRM</name>
<evidence type="ECO:0000313" key="2">
    <source>
        <dbReference type="Proteomes" id="UP001176021"/>
    </source>
</evidence>
<dbReference type="SUPFAM" id="SSF103642">
    <property type="entry name" value="Sec-C motif"/>
    <property type="match status" value="1"/>
</dbReference>
<dbReference type="InterPro" id="IPR004027">
    <property type="entry name" value="SEC_C_motif"/>
</dbReference>
<dbReference type="RefSeq" id="WP_302048743.1">
    <property type="nucleotide sequence ID" value="NZ_JAMJEV010000008.1"/>
</dbReference>
<reference evidence="1" key="1">
    <citation type="submission" date="2022-05" db="EMBL/GenBank/DDBJ databases">
        <title>Expanded diversity of anoxic marine methylotrophy in a Black Sea sulfate reducing microorganism.</title>
        <authorList>
            <person name="Fischer P.Q."/>
            <person name="Stams A.J.M."/>
            <person name="Villanueva L."/>
            <person name="Sousa D.Z."/>
        </authorList>
    </citation>
    <scope>NUCLEOTIDE SEQUENCE</scope>
    <source>
        <strain evidence="1">P130</strain>
    </source>
</reference>
<sequence>MIIINDIELVLRQRKFELKKEDITNNLKEQKELAVRNDNQDQAKYIWCLEQVFKVKSLFIEAFNLMKKGDFEKAWLSLDRSDIELSFLKPHFDYSDNKYELEYIEKEIPKYQKLFPYDFFSSRESIESDFTCTICGAKLGLRKNECGHRVGQIYNGEMCGRQVNEIEFISISIVKKPMDKYTILHVEGMEYNYFLLETLIQYLDNPFEKWGYDIEEFDWNYKNDERYKNIGRNDVCPCKSGKKFKKCCLIDKRKTKHYKFWGENCKFL</sequence>
<evidence type="ECO:0000313" key="1">
    <source>
        <dbReference type="EMBL" id="MDO0823322.1"/>
    </source>
</evidence>
<dbReference type="EMBL" id="JAMJEV010000008">
    <property type="protein sequence ID" value="MDO0823322.1"/>
    <property type="molecule type" value="Genomic_DNA"/>
</dbReference>
<comment type="caution">
    <text evidence="1">The sequence shown here is derived from an EMBL/GenBank/DDBJ whole genome shotgun (WGS) entry which is preliminary data.</text>
</comment>
<organism evidence="1 2">
    <name type="scientific">Desulfosporosinus nitroreducens</name>
    <dbReference type="NCBI Taxonomy" id="2018668"/>
    <lineage>
        <taxon>Bacteria</taxon>
        <taxon>Bacillati</taxon>
        <taxon>Bacillota</taxon>
        <taxon>Clostridia</taxon>
        <taxon>Eubacteriales</taxon>
        <taxon>Desulfitobacteriaceae</taxon>
        <taxon>Desulfosporosinus</taxon>
    </lineage>
</organism>
<accession>A0ABT8QR43</accession>
<gene>
    <name evidence="1" type="ORF">M8H41_10705</name>
</gene>
<dbReference type="Proteomes" id="UP001176021">
    <property type="component" value="Unassembled WGS sequence"/>
</dbReference>
<dbReference type="Gene3D" id="3.10.450.50">
    <property type="match status" value="1"/>
</dbReference>
<keyword evidence="2" id="KW-1185">Reference proteome</keyword>
<dbReference type="Pfam" id="PF02810">
    <property type="entry name" value="SEC-C"/>
    <property type="match status" value="1"/>
</dbReference>
<proteinExistence type="predicted"/>
<protein>
    <submittedName>
        <fullName evidence="1">SEC-C metal-binding domain-containing protein</fullName>
    </submittedName>
</protein>